<keyword evidence="2" id="KW-1185">Reference proteome</keyword>
<organism evidence="1 2">
    <name type="scientific">Psychromarinibacter halotolerans</name>
    <dbReference type="NCBI Taxonomy" id="1775175"/>
    <lineage>
        <taxon>Bacteria</taxon>
        <taxon>Pseudomonadati</taxon>
        <taxon>Pseudomonadota</taxon>
        <taxon>Alphaproteobacteria</taxon>
        <taxon>Rhodobacterales</taxon>
        <taxon>Paracoccaceae</taxon>
        <taxon>Psychromarinibacter</taxon>
    </lineage>
</organism>
<name>A0ABV7GIW2_9RHOB</name>
<evidence type="ECO:0000313" key="2">
    <source>
        <dbReference type="Proteomes" id="UP001595632"/>
    </source>
</evidence>
<proteinExistence type="predicted"/>
<reference evidence="2" key="1">
    <citation type="journal article" date="2019" name="Int. J. Syst. Evol. Microbiol.">
        <title>The Global Catalogue of Microorganisms (GCM) 10K type strain sequencing project: providing services to taxonomists for standard genome sequencing and annotation.</title>
        <authorList>
            <consortium name="The Broad Institute Genomics Platform"/>
            <consortium name="The Broad Institute Genome Sequencing Center for Infectious Disease"/>
            <person name="Wu L."/>
            <person name="Ma J."/>
        </authorList>
    </citation>
    <scope>NUCLEOTIDE SEQUENCE [LARGE SCALE GENOMIC DNA]</scope>
    <source>
        <strain evidence="2">KCTC 52366</strain>
    </source>
</reference>
<evidence type="ECO:0000313" key="1">
    <source>
        <dbReference type="EMBL" id="MFC3141514.1"/>
    </source>
</evidence>
<accession>A0ABV7GIW2</accession>
<dbReference type="EMBL" id="JBHRTB010000010">
    <property type="protein sequence ID" value="MFC3141514.1"/>
    <property type="molecule type" value="Genomic_DNA"/>
</dbReference>
<gene>
    <name evidence="1" type="ORF">ACFOGP_02280</name>
</gene>
<dbReference type="Pfam" id="PF20086">
    <property type="entry name" value="DUF6478"/>
    <property type="match status" value="1"/>
</dbReference>
<dbReference type="InterPro" id="IPR045514">
    <property type="entry name" value="DUF6478"/>
</dbReference>
<protein>
    <submittedName>
        <fullName evidence="1">DUF6478 family protein</fullName>
    </submittedName>
</protein>
<dbReference type="Proteomes" id="UP001595632">
    <property type="component" value="Unassembled WGS sequence"/>
</dbReference>
<comment type="caution">
    <text evidence="1">The sequence shown here is derived from an EMBL/GenBank/DDBJ whole genome shotgun (WGS) entry which is preliminary data.</text>
</comment>
<sequence length="256" mass="29914">MGRITDTIRHQAALRRWTRAARRAESVDLGTLRDMRARARELRRRLNKVLYIAEERLTLPLIGSDAIQKPLHCDWWYRPELWRGQVQPPGLVAVDSKTEYGEEVKVFHDCRVSELTLRQVRNTRESDLAPFGLRMDVFRFDGSFLSLVVELPEDSVQGLERRHIVRMTTVVEAEKPLEIFARLNIKNGPNVEQIVRELPITATEADEVNVEFDLAYTKMNEKRVERMWLDLIFEGAQMNQILLRDLALTRRPRAEI</sequence>
<dbReference type="RefSeq" id="WP_275632225.1">
    <property type="nucleotide sequence ID" value="NZ_JARGYD010000002.1"/>
</dbReference>